<feature type="domain" description="Response regulatory" evidence="17">
    <location>
        <begin position="834"/>
        <end position="948"/>
    </location>
</feature>
<feature type="domain" description="Histidine kinase" evidence="16">
    <location>
        <begin position="486"/>
        <end position="705"/>
    </location>
</feature>
<comment type="subcellular location">
    <subcellularLocation>
        <location evidence="2">Cell membrane</location>
        <topology evidence="2">Multi-pass membrane protein</topology>
    </subcellularLocation>
</comment>
<evidence type="ECO:0000256" key="13">
    <source>
        <dbReference type="PROSITE-ProRule" id="PRU00169"/>
    </source>
</evidence>
<dbReference type="EMBL" id="FNTJ01000001">
    <property type="protein sequence ID" value="SEB83597.1"/>
    <property type="molecule type" value="Genomic_DNA"/>
</dbReference>
<keyword evidence="11 15" id="KW-0472">Membrane</keyword>
<dbReference type="PROSITE" id="PS50110">
    <property type="entry name" value="RESPONSE_REGULATORY"/>
    <property type="match status" value="1"/>
</dbReference>
<dbReference type="InterPro" id="IPR003594">
    <property type="entry name" value="HATPase_dom"/>
</dbReference>
<comment type="catalytic activity">
    <reaction evidence="1">
        <text>ATP + protein L-histidine = ADP + protein N-phospho-L-histidine.</text>
        <dbReference type="EC" id="2.7.13.3"/>
    </reaction>
</comment>
<evidence type="ECO:0000256" key="5">
    <source>
        <dbReference type="ARBA" id="ARBA00022553"/>
    </source>
</evidence>
<dbReference type="GO" id="GO:0005886">
    <property type="term" value="C:plasma membrane"/>
    <property type="evidence" value="ECO:0007669"/>
    <property type="project" value="UniProtKB-SubCell"/>
</dbReference>
<dbReference type="InterPro" id="IPR036641">
    <property type="entry name" value="HPT_dom_sf"/>
</dbReference>
<dbReference type="InterPro" id="IPR003661">
    <property type="entry name" value="HisK_dim/P_dom"/>
</dbReference>
<keyword evidence="20" id="KW-1185">Reference proteome</keyword>
<protein>
    <recommendedName>
        <fullName evidence="3">histidine kinase</fullName>
        <ecNumber evidence="3">2.7.13.3</ecNumber>
    </recommendedName>
</protein>
<reference evidence="20" key="1">
    <citation type="submission" date="2016-10" db="EMBL/GenBank/DDBJ databases">
        <authorList>
            <person name="Varghese N."/>
            <person name="Submissions S."/>
        </authorList>
    </citation>
    <scope>NUCLEOTIDE SEQUENCE [LARGE SCALE GENOMIC DNA]</scope>
    <source>
        <strain evidence="20">DSM 9751</strain>
    </source>
</reference>
<evidence type="ECO:0000313" key="20">
    <source>
        <dbReference type="Proteomes" id="UP000198982"/>
    </source>
</evidence>
<keyword evidence="19" id="KW-0808">Transferase</keyword>
<keyword evidence="8" id="KW-0067">ATP-binding</keyword>
<evidence type="ECO:0000256" key="4">
    <source>
        <dbReference type="ARBA" id="ARBA00022475"/>
    </source>
</evidence>
<dbReference type="InterPro" id="IPR035965">
    <property type="entry name" value="PAS-like_dom_sf"/>
</dbReference>
<sequence length="1059" mass="116450">MPDLPLRRIAQNFRRLNLVLFVILPLLLIMGGALFWGGQRIIRQEQERIAVDFKLLTHYLGEQKALLERLQNEPFGDDDLQSTARIFHLMDQQQALGATLFQGNPSSVETPFTLVCEDMLHCPLDSARAASFGRYLADLYSSFWVRSSYPASALLVVDADTGSSFAVPTVGAHQSQLSAALVMTSIQAIRNSARGVGNDELRWISLPGFADHLLAFKPLRNPRLSDRATDTYVAALSYRQRINVFSQPRQPTFYDAFWLENQRDGLLLGERPKPADMDRAVNLRSDGLVFRVSDARATWTGYYLLSYRTLFLGHSWPLAGLLLLLVLSPVAGRAYTRWYQRRVIVPAQRAHRELVESEQFNRTLLETTPVALCVFRRERSLIVFANTLALKWFDTQVGQSLQDSGLEPALLATISQAREPGEIENYQSHDGRSFYIAYAPTRYRNQDVLVCAFADLSVRAQMEQQLTQAKQTADKANSAKSVFLATMSHEIRTPLYGVLGSLELMGLTDLDREQRQLLERIQVSSGLLLQIISDILDITRIESGQLSLADQSFDPRALVQRCTAAFVDAARSKGLLLFASVDPALPPLSGDPGRISQILTNLISNAVKFTHSGHVIVRARSEPGSQGRVRLSLQVVDTGIGIGQEEQQQLFIPFYQIDAHSHTVHGAGLGLSICARLATLMGTQIHLTSELGLGSSFTMSLELPVADEVPDTPAPDLGGTQIHVHSPHHELTDNLCLWLQKWGAQASPLDAAAATLQGEGILLRLLDDGTQAPPASGMLHIDLGGQPPAPGTSLAEACDFMAIGRLIERRLGRAPEPDGPLPGDLSGLPALGLNVLVAEDNPINQATLSHQLQQLGCRSTVAADGAEALDLWRVGDYDVLLTDVNMPRMNGYELTCILRASGDDRPIIGITANAICDEEARCQAAGMDTWLVKPVPLLTLRASLARLTQLAPEDDQDPLPDAPPPPDSGRLPANLQQLFTHTMKLDLEHLRRALDQQDYERIFQLLHRIRGSLAVAGHETLVQQLEALGQSLREAGLTATTRTNSLTLLHALQDISQPD</sequence>
<dbReference type="SMART" id="SM00448">
    <property type="entry name" value="REC"/>
    <property type="match status" value="1"/>
</dbReference>
<dbReference type="SUPFAM" id="SSF55874">
    <property type="entry name" value="ATPase domain of HSP90 chaperone/DNA topoisomerase II/histidine kinase"/>
    <property type="match status" value="1"/>
</dbReference>
<evidence type="ECO:0000256" key="2">
    <source>
        <dbReference type="ARBA" id="ARBA00004651"/>
    </source>
</evidence>
<evidence type="ECO:0000256" key="9">
    <source>
        <dbReference type="ARBA" id="ARBA00022989"/>
    </source>
</evidence>
<feature type="region of interest" description="Disordered" evidence="14">
    <location>
        <begin position="951"/>
        <end position="971"/>
    </location>
</feature>
<keyword evidence="19" id="KW-0418">Kinase</keyword>
<dbReference type="EC" id="2.7.13.3" evidence="3"/>
<dbReference type="InterPro" id="IPR008207">
    <property type="entry name" value="Sig_transdc_His_kin_Hpt_dom"/>
</dbReference>
<feature type="transmembrane region" description="Helical" evidence="15">
    <location>
        <begin position="16"/>
        <end position="36"/>
    </location>
</feature>
<dbReference type="SUPFAM" id="SSF47384">
    <property type="entry name" value="Homodimeric domain of signal transducing histidine kinase"/>
    <property type="match status" value="1"/>
</dbReference>
<dbReference type="SUPFAM" id="SSF52172">
    <property type="entry name" value="CheY-like"/>
    <property type="match status" value="1"/>
</dbReference>
<evidence type="ECO:0000256" key="10">
    <source>
        <dbReference type="ARBA" id="ARBA00023012"/>
    </source>
</evidence>
<evidence type="ECO:0000256" key="14">
    <source>
        <dbReference type="SAM" id="MobiDB-lite"/>
    </source>
</evidence>
<dbReference type="AlphaFoldDB" id="A0A1H4ML75"/>
<dbReference type="Pfam" id="PF01627">
    <property type="entry name" value="Hpt"/>
    <property type="match status" value="1"/>
</dbReference>
<dbReference type="SMART" id="SM00387">
    <property type="entry name" value="HATPase_c"/>
    <property type="match status" value="1"/>
</dbReference>
<dbReference type="CDD" id="cd17546">
    <property type="entry name" value="REC_hyHK_CKI1_RcsC-like"/>
    <property type="match status" value="1"/>
</dbReference>
<feature type="domain" description="HPt" evidence="18">
    <location>
        <begin position="968"/>
        <end position="1059"/>
    </location>
</feature>
<name>A0A1H4ML75_9PSED</name>
<dbReference type="Gene3D" id="3.30.565.10">
    <property type="entry name" value="Histidine kinase-like ATPase, C-terminal domain"/>
    <property type="match status" value="1"/>
</dbReference>
<evidence type="ECO:0000256" key="12">
    <source>
        <dbReference type="PROSITE-ProRule" id="PRU00110"/>
    </source>
</evidence>
<evidence type="ECO:0000256" key="6">
    <source>
        <dbReference type="ARBA" id="ARBA00022692"/>
    </source>
</evidence>
<evidence type="ECO:0000256" key="15">
    <source>
        <dbReference type="SAM" id="Phobius"/>
    </source>
</evidence>
<evidence type="ECO:0000259" key="17">
    <source>
        <dbReference type="PROSITE" id="PS50110"/>
    </source>
</evidence>
<dbReference type="Gene3D" id="3.30.450.20">
    <property type="entry name" value="PAS domain"/>
    <property type="match status" value="1"/>
</dbReference>
<dbReference type="GO" id="GO:0000155">
    <property type="term" value="F:phosphorelay sensor kinase activity"/>
    <property type="evidence" value="ECO:0007669"/>
    <property type="project" value="InterPro"/>
</dbReference>
<dbReference type="PRINTS" id="PR00344">
    <property type="entry name" value="BCTRLSENSOR"/>
</dbReference>
<evidence type="ECO:0000313" key="19">
    <source>
        <dbReference type="EMBL" id="SEB83597.1"/>
    </source>
</evidence>
<dbReference type="CDD" id="cd16922">
    <property type="entry name" value="HATPase_EvgS-ArcB-TorS-like"/>
    <property type="match status" value="1"/>
</dbReference>
<evidence type="ECO:0000256" key="8">
    <source>
        <dbReference type="ARBA" id="ARBA00022840"/>
    </source>
</evidence>
<dbReference type="RefSeq" id="WP_244168867.1">
    <property type="nucleotide sequence ID" value="NZ_FNTJ01000001.1"/>
</dbReference>
<keyword evidence="10" id="KW-0902">Two-component regulatory system</keyword>
<dbReference type="PROSITE" id="PS50109">
    <property type="entry name" value="HIS_KIN"/>
    <property type="match status" value="1"/>
</dbReference>
<dbReference type="Gene3D" id="1.20.120.160">
    <property type="entry name" value="HPT domain"/>
    <property type="match status" value="1"/>
</dbReference>
<dbReference type="SUPFAM" id="SSF47226">
    <property type="entry name" value="Histidine-containing phosphotransfer domain, HPT domain"/>
    <property type="match status" value="1"/>
</dbReference>
<keyword evidence="4" id="KW-1003">Cell membrane</keyword>
<organism evidence="19 20">
    <name type="scientific">Pseudomonas saponiphila</name>
    <dbReference type="NCBI Taxonomy" id="556534"/>
    <lineage>
        <taxon>Bacteria</taxon>
        <taxon>Pseudomonadati</taxon>
        <taxon>Pseudomonadota</taxon>
        <taxon>Gammaproteobacteria</taxon>
        <taxon>Pseudomonadales</taxon>
        <taxon>Pseudomonadaceae</taxon>
        <taxon>Pseudomonas</taxon>
    </lineage>
</organism>
<dbReference type="FunFam" id="3.30.565.10:FF:000010">
    <property type="entry name" value="Sensor histidine kinase RcsC"/>
    <property type="match status" value="1"/>
</dbReference>
<evidence type="ECO:0000256" key="7">
    <source>
        <dbReference type="ARBA" id="ARBA00022741"/>
    </source>
</evidence>
<dbReference type="Pfam" id="PF02518">
    <property type="entry name" value="HATPase_c"/>
    <property type="match status" value="1"/>
</dbReference>
<gene>
    <name evidence="19" type="ORF">SAMN05216178_2443</name>
</gene>
<dbReference type="Pfam" id="PF00072">
    <property type="entry name" value="Response_reg"/>
    <property type="match status" value="1"/>
</dbReference>
<dbReference type="Pfam" id="PF00512">
    <property type="entry name" value="HisKA"/>
    <property type="match status" value="1"/>
</dbReference>
<dbReference type="PANTHER" id="PTHR45339:SF1">
    <property type="entry name" value="HYBRID SIGNAL TRANSDUCTION HISTIDINE KINASE J"/>
    <property type="match status" value="1"/>
</dbReference>
<dbReference type="CDD" id="cd00082">
    <property type="entry name" value="HisKA"/>
    <property type="match status" value="1"/>
</dbReference>
<dbReference type="InterPro" id="IPR001789">
    <property type="entry name" value="Sig_transdc_resp-reg_receiver"/>
</dbReference>
<evidence type="ECO:0000256" key="3">
    <source>
        <dbReference type="ARBA" id="ARBA00012438"/>
    </source>
</evidence>
<dbReference type="InterPro" id="IPR011006">
    <property type="entry name" value="CheY-like_superfamily"/>
</dbReference>
<evidence type="ECO:0000259" key="18">
    <source>
        <dbReference type="PROSITE" id="PS50894"/>
    </source>
</evidence>
<dbReference type="InterPro" id="IPR004358">
    <property type="entry name" value="Sig_transdc_His_kin-like_C"/>
</dbReference>
<keyword evidence="7" id="KW-0547">Nucleotide-binding</keyword>
<keyword evidence="6 15" id="KW-0812">Transmembrane</keyword>
<feature type="modified residue" description="4-aspartylphosphate" evidence="13">
    <location>
        <position position="883"/>
    </location>
</feature>
<dbReference type="InterPro" id="IPR005467">
    <property type="entry name" value="His_kinase_dom"/>
</dbReference>
<dbReference type="Proteomes" id="UP000198982">
    <property type="component" value="Unassembled WGS sequence"/>
</dbReference>
<feature type="modified residue" description="Phosphohistidine" evidence="12">
    <location>
        <position position="1007"/>
    </location>
</feature>
<dbReference type="GO" id="GO:0005524">
    <property type="term" value="F:ATP binding"/>
    <property type="evidence" value="ECO:0007669"/>
    <property type="project" value="UniProtKB-KW"/>
</dbReference>
<dbReference type="Gene3D" id="3.40.50.2300">
    <property type="match status" value="1"/>
</dbReference>
<dbReference type="InterPro" id="IPR036890">
    <property type="entry name" value="HATPase_C_sf"/>
</dbReference>
<evidence type="ECO:0000259" key="16">
    <source>
        <dbReference type="PROSITE" id="PS50109"/>
    </source>
</evidence>
<dbReference type="PANTHER" id="PTHR45339">
    <property type="entry name" value="HYBRID SIGNAL TRANSDUCTION HISTIDINE KINASE J"/>
    <property type="match status" value="1"/>
</dbReference>
<proteinExistence type="predicted"/>
<keyword evidence="5 13" id="KW-0597">Phosphoprotein</keyword>
<dbReference type="InterPro" id="IPR036097">
    <property type="entry name" value="HisK_dim/P_sf"/>
</dbReference>
<dbReference type="SMART" id="SM00388">
    <property type="entry name" value="HisKA"/>
    <property type="match status" value="1"/>
</dbReference>
<keyword evidence="9 15" id="KW-1133">Transmembrane helix</keyword>
<dbReference type="PROSITE" id="PS50894">
    <property type="entry name" value="HPT"/>
    <property type="match status" value="1"/>
</dbReference>
<dbReference type="Gene3D" id="1.10.287.130">
    <property type="match status" value="1"/>
</dbReference>
<evidence type="ECO:0000256" key="1">
    <source>
        <dbReference type="ARBA" id="ARBA00000085"/>
    </source>
</evidence>
<accession>A0A1H4ML75</accession>
<dbReference type="SUPFAM" id="SSF55785">
    <property type="entry name" value="PYP-like sensor domain (PAS domain)"/>
    <property type="match status" value="1"/>
</dbReference>
<evidence type="ECO:0000256" key="11">
    <source>
        <dbReference type="ARBA" id="ARBA00023136"/>
    </source>
</evidence>